<dbReference type="Proteomes" id="UP000002051">
    <property type="component" value="Chromosome 6"/>
</dbReference>
<reference evidence="2 4" key="2">
    <citation type="journal article" date="2014" name="BMC Genomics">
        <title>An improved genome release (version Mt4.0) for the model legume Medicago truncatula.</title>
        <authorList>
            <person name="Tang H."/>
            <person name="Krishnakumar V."/>
            <person name="Bidwell S."/>
            <person name="Rosen B."/>
            <person name="Chan A."/>
            <person name="Zhou S."/>
            <person name="Gentzbittel L."/>
            <person name="Childs K.L."/>
            <person name="Yandell M."/>
            <person name="Gundlach H."/>
            <person name="Mayer K.F."/>
            <person name="Schwartz D.C."/>
            <person name="Town C.D."/>
        </authorList>
    </citation>
    <scope>GENOME REANNOTATION</scope>
    <source>
        <strain evidence="3 4">cv. Jemalong A17</strain>
    </source>
</reference>
<evidence type="ECO:0000313" key="3">
    <source>
        <dbReference type="EnsemblPlants" id="AES76471"/>
    </source>
</evidence>
<dbReference type="EnsemblPlants" id="AES76471">
    <property type="protein sequence ID" value="AES76471"/>
    <property type="gene ID" value="MTR_6g079670"/>
</dbReference>
<evidence type="ECO:0000256" key="1">
    <source>
        <dbReference type="SAM" id="MobiDB-lite"/>
    </source>
</evidence>
<dbReference type="HOGENOM" id="CLU_2674859_0_0_1"/>
<keyword evidence="2" id="KW-0472">Membrane</keyword>
<dbReference type="PaxDb" id="3880-AES76471"/>
<evidence type="ECO:0000313" key="2">
    <source>
        <dbReference type="EMBL" id="AES76471.1"/>
    </source>
</evidence>
<gene>
    <name evidence="2" type="ordered locus">MTR_6g079670</name>
</gene>
<keyword evidence="4" id="KW-1185">Reference proteome</keyword>
<sequence length="75" mass="8839">MRKQTESSLSFIIITIGIFNLINNTVVHHHHHRYSPSSSPYRNHHHHHHRHSSSSPSIKIVYVSWKLFHSVDLVQ</sequence>
<reference evidence="2 4" key="1">
    <citation type="journal article" date="2011" name="Nature">
        <title>The Medicago genome provides insight into the evolution of rhizobial symbioses.</title>
        <authorList>
            <person name="Young N.D."/>
            <person name="Debelle F."/>
            <person name="Oldroyd G.E."/>
            <person name="Geurts R."/>
            <person name="Cannon S.B."/>
            <person name="Udvardi M.K."/>
            <person name="Benedito V.A."/>
            <person name="Mayer K.F."/>
            <person name="Gouzy J."/>
            <person name="Schoof H."/>
            <person name="Van de Peer Y."/>
            <person name="Proost S."/>
            <person name="Cook D.R."/>
            <person name="Meyers B.C."/>
            <person name="Spannagl M."/>
            <person name="Cheung F."/>
            <person name="De Mita S."/>
            <person name="Krishnakumar V."/>
            <person name="Gundlach H."/>
            <person name="Zhou S."/>
            <person name="Mudge J."/>
            <person name="Bharti A.K."/>
            <person name="Murray J.D."/>
            <person name="Naoumkina M.A."/>
            <person name="Rosen B."/>
            <person name="Silverstein K.A."/>
            <person name="Tang H."/>
            <person name="Rombauts S."/>
            <person name="Zhao P.X."/>
            <person name="Zhou P."/>
            <person name="Barbe V."/>
            <person name="Bardou P."/>
            <person name="Bechner M."/>
            <person name="Bellec A."/>
            <person name="Berger A."/>
            <person name="Berges H."/>
            <person name="Bidwell S."/>
            <person name="Bisseling T."/>
            <person name="Choisne N."/>
            <person name="Couloux A."/>
            <person name="Denny R."/>
            <person name="Deshpande S."/>
            <person name="Dai X."/>
            <person name="Doyle J.J."/>
            <person name="Dudez A.M."/>
            <person name="Farmer A.D."/>
            <person name="Fouteau S."/>
            <person name="Franken C."/>
            <person name="Gibelin C."/>
            <person name="Gish J."/>
            <person name="Goldstein S."/>
            <person name="Gonzalez A.J."/>
            <person name="Green P.J."/>
            <person name="Hallab A."/>
            <person name="Hartog M."/>
            <person name="Hua A."/>
            <person name="Humphray S.J."/>
            <person name="Jeong D.H."/>
            <person name="Jing Y."/>
            <person name="Jocker A."/>
            <person name="Kenton S.M."/>
            <person name="Kim D.J."/>
            <person name="Klee K."/>
            <person name="Lai H."/>
            <person name="Lang C."/>
            <person name="Lin S."/>
            <person name="Macmil S.L."/>
            <person name="Magdelenat G."/>
            <person name="Matthews L."/>
            <person name="McCorrison J."/>
            <person name="Monaghan E.L."/>
            <person name="Mun J.H."/>
            <person name="Najar F.Z."/>
            <person name="Nicholson C."/>
            <person name="Noirot C."/>
            <person name="O'Bleness M."/>
            <person name="Paule C.R."/>
            <person name="Poulain J."/>
            <person name="Prion F."/>
            <person name="Qin B."/>
            <person name="Qu C."/>
            <person name="Retzel E.F."/>
            <person name="Riddle C."/>
            <person name="Sallet E."/>
            <person name="Samain S."/>
            <person name="Samson N."/>
            <person name="Sanders I."/>
            <person name="Saurat O."/>
            <person name="Scarpelli C."/>
            <person name="Schiex T."/>
            <person name="Segurens B."/>
            <person name="Severin A.J."/>
            <person name="Sherrier D.J."/>
            <person name="Shi R."/>
            <person name="Sims S."/>
            <person name="Singer S.R."/>
            <person name="Sinharoy S."/>
            <person name="Sterck L."/>
            <person name="Viollet A."/>
            <person name="Wang B.B."/>
            <person name="Wang K."/>
            <person name="Wang M."/>
            <person name="Wang X."/>
            <person name="Warfsmann J."/>
            <person name="Weissenbach J."/>
            <person name="White D.D."/>
            <person name="White J.D."/>
            <person name="Wiley G.B."/>
            <person name="Wincker P."/>
            <person name="Xing Y."/>
            <person name="Yang L."/>
            <person name="Yao Z."/>
            <person name="Ying F."/>
            <person name="Zhai J."/>
            <person name="Zhou L."/>
            <person name="Zuber A."/>
            <person name="Denarie J."/>
            <person name="Dixon R.A."/>
            <person name="May G.D."/>
            <person name="Schwartz D.C."/>
            <person name="Rogers J."/>
            <person name="Quetier F."/>
            <person name="Town C.D."/>
            <person name="Roe B.A."/>
        </authorList>
    </citation>
    <scope>NUCLEOTIDE SEQUENCE [LARGE SCALE GENOMIC DNA]</scope>
    <source>
        <strain evidence="2">A17</strain>
        <strain evidence="3 4">cv. Jemalong A17</strain>
    </source>
</reference>
<dbReference type="AlphaFoldDB" id="G7KL82"/>
<feature type="compositionally biased region" description="Basic residues" evidence="1">
    <location>
        <begin position="42"/>
        <end position="52"/>
    </location>
</feature>
<evidence type="ECO:0000313" key="4">
    <source>
        <dbReference type="Proteomes" id="UP000002051"/>
    </source>
</evidence>
<dbReference type="EMBL" id="CM001222">
    <property type="protein sequence ID" value="AES76471.1"/>
    <property type="molecule type" value="Genomic_DNA"/>
</dbReference>
<reference evidence="3" key="3">
    <citation type="submission" date="2015-04" db="UniProtKB">
        <authorList>
            <consortium name="EnsemblPlants"/>
        </authorList>
    </citation>
    <scope>IDENTIFICATION</scope>
    <source>
        <strain evidence="3">cv. Jemalong A17</strain>
    </source>
</reference>
<protein>
    <submittedName>
        <fullName evidence="2">Transmembrane protein, putative</fullName>
    </submittedName>
</protein>
<feature type="region of interest" description="Disordered" evidence="1">
    <location>
        <begin position="32"/>
        <end position="55"/>
    </location>
</feature>
<proteinExistence type="predicted"/>
<accession>G7KL82</accession>
<name>G7KL82_MEDTR</name>
<keyword evidence="2" id="KW-0812">Transmembrane</keyword>
<organism evidence="2 4">
    <name type="scientific">Medicago truncatula</name>
    <name type="common">Barrel medic</name>
    <name type="synonym">Medicago tribuloides</name>
    <dbReference type="NCBI Taxonomy" id="3880"/>
    <lineage>
        <taxon>Eukaryota</taxon>
        <taxon>Viridiplantae</taxon>
        <taxon>Streptophyta</taxon>
        <taxon>Embryophyta</taxon>
        <taxon>Tracheophyta</taxon>
        <taxon>Spermatophyta</taxon>
        <taxon>Magnoliopsida</taxon>
        <taxon>eudicotyledons</taxon>
        <taxon>Gunneridae</taxon>
        <taxon>Pentapetalae</taxon>
        <taxon>rosids</taxon>
        <taxon>fabids</taxon>
        <taxon>Fabales</taxon>
        <taxon>Fabaceae</taxon>
        <taxon>Papilionoideae</taxon>
        <taxon>50 kb inversion clade</taxon>
        <taxon>NPAAA clade</taxon>
        <taxon>Hologalegina</taxon>
        <taxon>IRL clade</taxon>
        <taxon>Trifolieae</taxon>
        <taxon>Medicago</taxon>
    </lineage>
</organism>